<dbReference type="EMBL" id="JAGMUX010000006">
    <property type="protein sequence ID" value="KAH7255778.1"/>
    <property type="molecule type" value="Genomic_DNA"/>
</dbReference>
<dbReference type="Proteomes" id="UP000720189">
    <property type="component" value="Unassembled WGS sequence"/>
</dbReference>
<reference evidence="1" key="1">
    <citation type="journal article" date="2021" name="Nat. Commun.">
        <title>Genetic determinants of endophytism in the Arabidopsis root mycobiome.</title>
        <authorList>
            <person name="Mesny F."/>
            <person name="Miyauchi S."/>
            <person name="Thiergart T."/>
            <person name="Pickel B."/>
            <person name="Atanasova L."/>
            <person name="Karlsson M."/>
            <person name="Huettel B."/>
            <person name="Barry K.W."/>
            <person name="Haridas S."/>
            <person name="Chen C."/>
            <person name="Bauer D."/>
            <person name="Andreopoulos W."/>
            <person name="Pangilinan J."/>
            <person name="LaButti K."/>
            <person name="Riley R."/>
            <person name="Lipzen A."/>
            <person name="Clum A."/>
            <person name="Drula E."/>
            <person name="Henrissat B."/>
            <person name="Kohler A."/>
            <person name="Grigoriev I.V."/>
            <person name="Martin F.M."/>
            <person name="Hacquard S."/>
        </authorList>
    </citation>
    <scope>NUCLEOTIDE SEQUENCE</scope>
    <source>
        <strain evidence="1">MPI-CAGE-AT-0023</strain>
    </source>
</reference>
<sequence>MIGRDPSPPRRQRACAPCARVKAKCHFREGNLEKHICDRYNTSQAMSVIMLE</sequence>
<keyword evidence="2" id="KW-1185">Reference proteome</keyword>
<dbReference type="AlphaFoldDB" id="A0A9P9KC57"/>
<accession>A0A9P9KC57</accession>
<evidence type="ECO:0000313" key="1">
    <source>
        <dbReference type="EMBL" id="KAH7255778.1"/>
    </source>
</evidence>
<proteinExistence type="predicted"/>
<dbReference type="RefSeq" id="XP_046051347.1">
    <property type="nucleotide sequence ID" value="XM_046192518.1"/>
</dbReference>
<protein>
    <submittedName>
        <fullName evidence="1">Uncharacterized protein</fullName>
    </submittedName>
</protein>
<comment type="caution">
    <text evidence="1">The sequence shown here is derived from an EMBL/GenBank/DDBJ whole genome shotgun (WGS) entry which is preliminary data.</text>
</comment>
<name>A0A9P9KC57_FUSRE</name>
<gene>
    <name evidence="1" type="ORF">BKA55DRAFT_565031</name>
</gene>
<evidence type="ECO:0000313" key="2">
    <source>
        <dbReference type="Proteomes" id="UP000720189"/>
    </source>
</evidence>
<dbReference type="GeneID" id="70222472"/>
<organism evidence="1 2">
    <name type="scientific">Fusarium redolens</name>
    <dbReference type="NCBI Taxonomy" id="48865"/>
    <lineage>
        <taxon>Eukaryota</taxon>
        <taxon>Fungi</taxon>
        <taxon>Dikarya</taxon>
        <taxon>Ascomycota</taxon>
        <taxon>Pezizomycotina</taxon>
        <taxon>Sordariomycetes</taxon>
        <taxon>Hypocreomycetidae</taxon>
        <taxon>Hypocreales</taxon>
        <taxon>Nectriaceae</taxon>
        <taxon>Fusarium</taxon>
        <taxon>Fusarium redolens species complex</taxon>
    </lineage>
</organism>